<evidence type="ECO:0000256" key="1">
    <source>
        <dbReference type="ARBA" id="ARBA00004123"/>
    </source>
</evidence>
<proteinExistence type="predicted"/>
<evidence type="ECO:0000313" key="10">
    <source>
        <dbReference type="EMBL" id="CDH54284.1"/>
    </source>
</evidence>
<dbReference type="PROSITE" id="PS50157">
    <property type="entry name" value="ZINC_FINGER_C2H2_2"/>
    <property type="match status" value="2"/>
</dbReference>
<feature type="region of interest" description="Disordered" evidence="8">
    <location>
        <begin position="57"/>
        <end position="78"/>
    </location>
</feature>
<reference evidence="10" key="1">
    <citation type="submission" date="2013-08" db="EMBL/GenBank/DDBJ databases">
        <title>Gene expansion shapes genome architecture in the human pathogen Lichtheimia corymbifera: an evolutionary genomics analysis in the ancient terrestrial Mucorales (Mucoromycotina).</title>
        <authorList>
            <person name="Schwartze V.U."/>
            <person name="Winter S."/>
            <person name="Shelest E."/>
            <person name="Marcet-Houben M."/>
            <person name="Horn F."/>
            <person name="Wehner S."/>
            <person name="Hoffmann K."/>
            <person name="Riege K."/>
            <person name="Sammeth M."/>
            <person name="Nowrousian M."/>
            <person name="Valiante V."/>
            <person name="Linde J."/>
            <person name="Jacobsen I.D."/>
            <person name="Marz M."/>
            <person name="Brakhage A.A."/>
            <person name="Gabaldon T."/>
            <person name="Bocker S."/>
            <person name="Voigt K."/>
        </authorList>
    </citation>
    <scope>NUCLEOTIDE SEQUENCE [LARGE SCALE GENOMIC DNA]</scope>
    <source>
        <strain evidence="10">FSU 9682</strain>
    </source>
</reference>
<gene>
    <name evidence="10" type="ORF">LCOR_05546.1</name>
</gene>
<dbReference type="EMBL" id="CBTN010000022">
    <property type="protein sequence ID" value="CDH54284.1"/>
    <property type="molecule type" value="Genomic_DNA"/>
</dbReference>
<evidence type="ECO:0000256" key="8">
    <source>
        <dbReference type="SAM" id="MobiDB-lite"/>
    </source>
</evidence>
<dbReference type="STRING" id="1263082.A0A068RW88"/>
<dbReference type="AlphaFoldDB" id="A0A068RW88"/>
<dbReference type="Gene3D" id="3.30.160.60">
    <property type="entry name" value="Classic Zinc Finger"/>
    <property type="match status" value="2"/>
</dbReference>
<comment type="caution">
    <text evidence="10">The sequence shown here is derived from an EMBL/GenBank/DDBJ whole genome shotgun (WGS) entry which is preliminary data.</text>
</comment>
<keyword evidence="11" id="KW-1185">Reference proteome</keyword>
<dbReference type="FunFam" id="3.30.160.60:FF:001102">
    <property type="entry name" value="Transcription factor IIIA"/>
    <property type="match status" value="1"/>
</dbReference>
<dbReference type="GO" id="GO:0000981">
    <property type="term" value="F:DNA-binding transcription factor activity, RNA polymerase II-specific"/>
    <property type="evidence" value="ECO:0007669"/>
    <property type="project" value="TreeGrafter"/>
</dbReference>
<evidence type="ECO:0000313" key="11">
    <source>
        <dbReference type="Proteomes" id="UP000027586"/>
    </source>
</evidence>
<dbReference type="GO" id="GO:0008270">
    <property type="term" value="F:zinc ion binding"/>
    <property type="evidence" value="ECO:0007669"/>
    <property type="project" value="UniProtKB-KW"/>
</dbReference>
<dbReference type="PANTHER" id="PTHR14003">
    <property type="entry name" value="TRANSCRIPTIONAL REPRESSOR PROTEIN YY"/>
    <property type="match status" value="1"/>
</dbReference>
<evidence type="ECO:0000256" key="3">
    <source>
        <dbReference type="ARBA" id="ARBA00022737"/>
    </source>
</evidence>
<sequence length="230" mass="25818">MLHLQSNLCLPPIHELLSNKAYSHDTSSEKVKLAPLHNHNNNNNDDAATNVISKERATKGSITSSPPPQPIHPSSISDTKDYNYLPFNMENLALSSPSISARNSSNNTFQHRRSFSDTALMQTNNDPLRIIYRVSPSPPPSSSSSSSTMTPTMGLKRSPSQPQRRYMCHYCDKSFIRPSSLRTHTYSHTGQKPFECAFEGCDKRFSVLSNMRRHMRRHRPSSSSSPASQE</sequence>
<evidence type="ECO:0000256" key="2">
    <source>
        <dbReference type="ARBA" id="ARBA00022723"/>
    </source>
</evidence>
<feature type="domain" description="C2H2-type" evidence="9">
    <location>
        <begin position="194"/>
        <end position="223"/>
    </location>
</feature>
<evidence type="ECO:0000259" key="9">
    <source>
        <dbReference type="PROSITE" id="PS50157"/>
    </source>
</evidence>
<dbReference type="FunFam" id="3.30.160.60:FF:000145">
    <property type="entry name" value="Zinc finger protein 574"/>
    <property type="match status" value="1"/>
</dbReference>
<evidence type="ECO:0000256" key="6">
    <source>
        <dbReference type="ARBA" id="ARBA00023242"/>
    </source>
</evidence>
<dbReference type="InterPro" id="IPR036236">
    <property type="entry name" value="Znf_C2H2_sf"/>
</dbReference>
<evidence type="ECO:0000256" key="4">
    <source>
        <dbReference type="ARBA" id="ARBA00022771"/>
    </source>
</evidence>
<dbReference type="GO" id="GO:0031519">
    <property type="term" value="C:PcG protein complex"/>
    <property type="evidence" value="ECO:0007669"/>
    <property type="project" value="TreeGrafter"/>
</dbReference>
<feature type="domain" description="C2H2-type" evidence="9">
    <location>
        <begin position="166"/>
        <end position="193"/>
    </location>
</feature>
<dbReference type="PANTHER" id="PTHR14003:SF19">
    <property type="entry name" value="YY2 TRANSCRIPTION FACTOR"/>
    <property type="match status" value="1"/>
</dbReference>
<evidence type="ECO:0000256" key="5">
    <source>
        <dbReference type="ARBA" id="ARBA00022833"/>
    </source>
</evidence>
<dbReference type="Pfam" id="PF00096">
    <property type="entry name" value="zf-C2H2"/>
    <property type="match status" value="2"/>
</dbReference>
<dbReference type="InterPro" id="IPR013087">
    <property type="entry name" value="Znf_C2H2_type"/>
</dbReference>
<dbReference type="Proteomes" id="UP000027586">
    <property type="component" value="Unassembled WGS sequence"/>
</dbReference>
<accession>A0A068RW88</accession>
<dbReference type="VEuPathDB" id="FungiDB:LCOR_05546.1"/>
<feature type="region of interest" description="Disordered" evidence="8">
    <location>
        <begin position="135"/>
        <end position="162"/>
    </location>
</feature>
<dbReference type="OrthoDB" id="6077919at2759"/>
<comment type="subcellular location">
    <subcellularLocation>
        <location evidence="1">Nucleus</location>
    </subcellularLocation>
</comment>
<dbReference type="SUPFAM" id="SSF57667">
    <property type="entry name" value="beta-beta-alpha zinc fingers"/>
    <property type="match status" value="1"/>
</dbReference>
<dbReference type="GO" id="GO:0000785">
    <property type="term" value="C:chromatin"/>
    <property type="evidence" value="ECO:0007669"/>
    <property type="project" value="TreeGrafter"/>
</dbReference>
<dbReference type="GO" id="GO:0005667">
    <property type="term" value="C:transcription regulator complex"/>
    <property type="evidence" value="ECO:0007669"/>
    <property type="project" value="TreeGrafter"/>
</dbReference>
<keyword evidence="6" id="KW-0539">Nucleus</keyword>
<dbReference type="PROSITE" id="PS00028">
    <property type="entry name" value="ZINC_FINGER_C2H2_1"/>
    <property type="match status" value="2"/>
</dbReference>
<dbReference type="GO" id="GO:0000978">
    <property type="term" value="F:RNA polymerase II cis-regulatory region sequence-specific DNA binding"/>
    <property type="evidence" value="ECO:0007669"/>
    <property type="project" value="TreeGrafter"/>
</dbReference>
<evidence type="ECO:0000256" key="7">
    <source>
        <dbReference type="PROSITE-ProRule" id="PRU00042"/>
    </source>
</evidence>
<keyword evidence="3" id="KW-0677">Repeat</keyword>
<keyword evidence="5" id="KW-0862">Zinc</keyword>
<organism evidence="10 11">
    <name type="scientific">Lichtheimia corymbifera JMRC:FSU:9682</name>
    <dbReference type="NCBI Taxonomy" id="1263082"/>
    <lineage>
        <taxon>Eukaryota</taxon>
        <taxon>Fungi</taxon>
        <taxon>Fungi incertae sedis</taxon>
        <taxon>Mucoromycota</taxon>
        <taxon>Mucoromycotina</taxon>
        <taxon>Mucoromycetes</taxon>
        <taxon>Mucorales</taxon>
        <taxon>Lichtheimiaceae</taxon>
        <taxon>Lichtheimia</taxon>
    </lineage>
</organism>
<protein>
    <recommendedName>
        <fullName evidence="9">C2H2-type domain-containing protein</fullName>
    </recommendedName>
</protein>
<dbReference type="SMART" id="SM00355">
    <property type="entry name" value="ZnF_C2H2"/>
    <property type="match status" value="2"/>
</dbReference>
<name>A0A068RW88_9FUNG</name>
<keyword evidence="2" id="KW-0479">Metal-binding</keyword>
<keyword evidence="4 7" id="KW-0863">Zinc-finger</keyword>